<accession>A0A0U1QVK7</accession>
<organism evidence="8 9">
    <name type="scientific">Yersinia pseudotuberculosis serotype O:1b (strain IP 31758)</name>
    <dbReference type="NCBI Taxonomy" id="349747"/>
    <lineage>
        <taxon>Bacteria</taxon>
        <taxon>Pseudomonadati</taxon>
        <taxon>Pseudomonadota</taxon>
        <taxon>Gammaproteobacteria</taxon>
        <taxon>Enterobacterales</taxon>
        <taxon>Yersiniaceae</taxon>
        <taxon>Yersinia</taxon>
    </lineage>
</organism>
<keyword evidence="3" id="KW-0472">Membrane</keyword>
<dbReference type="KEGG" id="ypi:YpsIP31758_2662"/>
<feature type="signal peptide" evidence="7">
    <location>
        <begin position="1"/>
        <end position="28"/>
    </location>
</feature>
<dbReference type="PIRSF" id="PIRSF002854">
    <property type="entry name" value="MetQ"/>
    <property type="match status" value="1"/>
</dbReference>
<evidence type="ECO:0000256" key="6">
    <source>
        <dbReference type="PIRNR" id="PIRNR002854"/>
    </source>
</evidence>
<dbReference type="HOGENOM" id="CLU_067080_0_0_6"/>
<keyword evidence="5 6" id="KW-0449">Lipoprotein</keyword>
<protein>
    <recommendedName>
        <fullName evidence="6">Lipoprotein</fullName>
    </recommendedName>
</protein>
<dbReference type="AlphaFoldDB" id="A0A0U1QVK7"/>
<dbReference type="CDD" id="cd13597">
    <property type="entry name" value="PBP2_lipoprotein_Tp32"/>
    <property type="match status" value="1"/>
</dbReference>
<gene>
    <name evidence="8" type="ordered locus">YpsIP31758_2662</name>
</gene>
<evidence type="ECO:0000256" key="2">
    <source>
        <dbReference type="ARBA" id="ARBA00022729"/>
    </source>
</evidence>
<dbReference type="SUPFAM" id="SSF53850">
    <property type="entry name" value="Periplasmic binding protein-like II"/>
    <property type="match status" value="1"/>
</dbReference>
<evidence type="ECO:0000256" key="5">
    <source>
        <dbReference type="ARBA" id="ARBA00023288"/>
    </source>
</evidence>
<comment type="subcellular location">
    <subcellularLocation>
        <location evidence="1">Membrane</location>
        <topology evidence="1">Lipid-anchor</topology>
    </subcellularLocation>
</comment>
<dbReference type="Gene3D" id="3.40.190.10">
    <property type="entry name" value="Periplasmic binding protein-like II"/>
    <property type="match status" value="2"/>
</dbReference>
<evidence type="ECO:0000313" key="8">
    <source>
        <dbReference type="EMBL" id="ABS46539.1"/>
    </source>
</evidence>
<name>A0A0U1QVK7_YERP3</name>
<evidence type="ECO:0000256" key="3">
    <source>
        <dbReference type="ARBA" id="ARBA00023136"/>
    </source>
</evidence>
<comment type="similarity">
    <text evidence="6">Belongs to the nlpA lipoprotein family.</text>
</comment>
<evidence type="ECO:0000313" key="9">
    <source>
        <dbReference type="Proteomes" id="UP000002412"/>
    </source>
</evidence>
<dbReference type="RefSeq" id="WP_011192034.1">
    <property type="nucleotide sequence ID" value="NC_009708.1"/>
</dbReference>
<proteinExistence type="inferred from homology"/>
<dbReference type="Proteomes" id="UP000002412">
    <property type="component" value="Chromosome"/>
</dbReference>
<keyword evidence="4" id="KW-0564">Palmitate</keyword>
<dbReference type="InterPro" id="IPR004872">
    <property type="entry name" value="Lipoprotein_NlpA"/>
</dbReference>
<dbReference type="Pfam" id="PF03180">
    <property type="entry name" value="Lipoprotein_9"/>
    <property type="match status" value="1"/>
</dbReference>
<sequence length="274" mass="29491">MTKTPVSSLVRTALFAALASAFSLSAQAAEALRVAADPVPHAEILQFVQKLDPSLNLTIIEIPNGVNSNELLAHGDVDANYFQHLPYLHSQEQALGQKFVVAATVHIEPLGIYSHKYKNVAEVPDKGSVAVPNNVTNLSRALYLLQEQGLITLKPGFTDPAKQQATPKDIAENPKHLKILEIESPQIPRSLDDVDLAVINGNYALEAGLNPATDALGLEKAEGNPYANILVTTPTLENDPRIKQLAKDLQSQEVAKFITEKYAGSVIPVAGTQP</sequence>
<dbReference type="GO" id="GO:0016020">
    <property type="term" value="C:membrane"/>
    <property type="evidence" value="ECO:0007669"/>
    <property type="project" value="UniProtKB-SubCell"/>
</dbReference>
<reference evidence="8 9" key="1">
    <citation type="journal article" date="2007" name="PLoS Genet.">
        <title>The complete genome sequence of Yersinia pseudotuberculosis IP31758, the causative agent of Far East scarlet-like fever.</title>
        <authorList>
            <person name="Eppinger M."/>
            <person name="Rosovitz M.J."/>
            <person name="Fricke W.F."/>
            <person name="Rasko D.A."/>
            <person name="Kokorina G."/>
            <person name="Fayolle C."/>
            <person name="Lindler L.E."/>
            <person name="Carniel E."/>
            <person name="Ravel J."/>
        </authorList>
    </citation>
    <scope>NUCLEOTIDE SEQUENCE [LARGE SCALE GENOMIC DNA]</scope>
    <source>
        <strain evidence="8 9">IP 31758</strain>
    </source>
</reference>
<keyword evidence="2 7" id="KW-0732">Signal</keyword>
<dbReference type="EMBL" id="CP000720">
    <property type="protein sequence ID" value="ABS46539.1"/>
    <property type="molecule type" value="Genomic_DNA"/>
</dbReference>
<evidence type="ECO:0000256" key="7">
    <source>
        <dbReference type="SAM" id="SignalP"/>
    </source>
</evidence>
<evidence type="ECO:0000256" key="1">
    <source>
        <dbReference type="ARBA" id="ARBA00004635"/>
    </source>
</evidence>
<dbReference type="PANTHER" id="PTHR30429:SF0">
    <property type="entry name" value="METHIONINE-BINDING LIPOPROTEIN METQ"/>
    <property type="match status" value="1"/>
</dbReference>
<feature type="chain" id="PRO_5006713917" description="Lipoprotein" evidence="7">
    <location>
        <begin position="29"/>
        <end position="274"/>
    </location>
</feature>
<dbReference type="PANTHER" id="PTHR30429">
    <property type="entry name" value="D-METHIONINE-BINDING LIPOPROTEIN METQ"/>
    <property type="match status" value="1"/>
</dbReference>
<evidence type="ECO:0000256" key="4">
    <source>
        <dbReference type="ARBA" id="ARBA00023139"/>
    </source>
</evidence>